<evidence type="ECO:0000313" key="1">
    <source>
        <dbReference type="EMBL" id="CCD43265.1"/>
    </source>
</evidence>
<dbReference type="EMBL" id="FQ790256">
    <property type="protein sequence ID" value="CCD43265.1"/>
    <property type="molecule type" value="Genomic_DNA"/>
</dbReference>
<dbReference type="Proteomes" id="UP000008177">
    <property type="component" value="Unplaced contigs"/>
</dbReference>
<reference evidence="2" key="1">
    <citation type="journal article" date="2011" name="PLoS Genet.">
        <title>Genomic analysis of the necrotrophic fungal pathogens Sclerotinia sclerotiorum and Botrytis cinerea.</title>
        <authorList>
            <person name="Amselem J."/>
            <person name="Cuomo C.A."/>
            <person name="van Kan J.A."/>
            <person name="Viaud M."/>
            <person name="Benito E.P."/>
            <person name="Couloux A."/>
            <person name="Coutinho P.M."/>
            <person name="de Vries R.P."/>
            <person name="Dyer P.S."/>
            <person name="Fillinger S."/>
            <person name="Fournier E."/>
            <person name="Gout L."/>
            <person name="Hahn M."/>
            <person name="Kohn L."/>
            <person name="Lapalu N."/>
            <person name="Plummer K.M."/>
            <person name="Pradier J.M."/>
            <person name="Quevillon E."/>
            <person name="Sharon A."/>
            <person name="Simon A."/>
            <person name="ten Have A."/>
            <person name="Tudzynski B."/>
            <person name="Tudzynski P."/>
            <person name="Wincker P."/>
            <person name="Andrew M."/>
            <person name="Anthouard V."/>
            <person name="Beever R.E."/>
            <person name="Beffa R."/>
            <person name="Benoit I."/>
            <person name="Bouzid O."/>
            <person name="Brault B."/>
            <person name="Chen Z."/>
            <person name="Choquer M."/>
            <person name="Collemare J."/>
            <person name="Cotton P."/>
            <person name="Danchin E.G."/>
            <person name="Da Silva C."/>
            <person name="Gautier A."/>
            <person name="Giraud C."/>
            <person name="Giraud T."/>
            <person name="Gonzalez C."/>
            <person name="Grossetete S."/>
            <person name="Guldener U."/>
            <person name="Henrissat B."/>
            <person name="Howlett B.J."/>
            <person name="Kodira C."/>
            <person name="Kretschmer M."/>
            <person name="Lappartient A."/>
            <person name="Leroch M."/>
            <person name="Levis C."/>
            <person name="Mauceli E."/>
            <person name="Neuveglise C."/>
            <person name="Oeser B."/>
            <person name="Pearson M."/>
            <person name="Poulain J."/>
            <person name="Poussereau N."/>
            <person name="Quesneville H."/>
            <person name="Rascle C."/>
            <person name="Schumacher J."/>
            <person name="Segurens B."/>
            <person name="Sexton A."/>
            <person name="Silva E."/>
            <person name="Sirven C."/>
            <person name="Soanes D.M."/>
            <person name="Talbot N.J."/>
            <person name="Templeton M."/>
            <person name="Yandava C."/>
            <person name="Yarden O."/>
            <person name="Zeng Q."/>
            <person name="Rollins J.A."/>
            <person name="Lebrun M.H."/>
            <person name="Dickman M."/>
        </authorList>
    </citation>
    <scope>NUCLEOTIDE SEQUENCE [LARGE SCALE GENOMIC DNA]</scope>
    <source>
        <strain evidence="2">T4</strain>
    </source>
</reference>
<proteinExistence type="predicted"/>
<name>G2XR97_BOTF4</name>
<sequence length="52" mass="5954">MFDVSDCRYRLEMCRVCDVRLRLRSPKTANNKHNGGLIGKELNGVADLNFNL</sequence>
<dbReference type="AlphaFoldDB" id="G2XR97"/>
<dbReference type="InParanoid" id="G2XR97"/>
<dbReference type="HOGENOM" id="CLU_3086929_0_0_1"/>
<gene>
    <name evidence="1" type="ORF">BofuT4_uP066730.1</name>
</gene>
<protein>
    <submittedName>
        <fullName evidence="1">Uncharacterized protein</fullName>
    </submittedName>
</protein>
<evidence type="ECO:0000313" key="2">
    <source>
        <dbReference type="Proteomes" id="UP000008177"/>
    </source>
</evidence>
<accession>G2XR97</accession>
<organism evidence="1 2">
    <name type="scientific">Botryotinia fuckeliana (strain T4)</name>
    <name type="common">Noble rot fungus</name>
    <name type="synonym">Botrytis cinerea</name>
    <dbReference type="NCBI Taxonomy" id="999810"/>
    <lineage>
        <taxon>Eukaryota</taxon>
        <taxon>Fungi</taxon>
        <taxon>Dikarya</taxon>
        <taxon>Ascomycota</taxon>
        <taxon>Pezizomycotina</taxon>
        <taxon>Leotiomycetes</taxon>
        <taxon>Helotiales</taxon>
        <taxon>Sclerotiniaceae</taxon>
        <taxon>Botrytis</taxon>
    </lineage>
</organism>